<dbReference type="InterPro" id="IPR008927">
    <property type="entry name" value="6-PGluconate_DH-like_C_sf"/>
</dbReference>
<evidence type="ECO:0000256" key="8">
    <source>
        <dbReference type="ARBA" id="ARBA00023141"/>
    </source>
</evidence>
<dbReference type="InterPro" id="IPR046825">
    <property type="entry name" value="PDH_C"/>
</dbReference>
<name>A0A0A0BFD1_9GAMM</name>
<reference evidence="11 12" key="1">
    <citation type="submission" date="2014-09" db="EMBL/GenBank/DDBJ databases">
        <authorList>
            <person name="Grob C."/>
            <person name="Taubert M."/>
            <person name="Howat A.M."/>
            <person name="Burns O.J."/>
            <person name="Dixon J.L."/>
            <person name="Chen Y."/>
            <person name="Murrell J.C."/>
        </authorList>
    </citation>
    <scope>NUCLEOTIDE SEQUENCE [LARGE SCALE GENOMIC DNA]</scope>
    <source>
        <strain evidence="11">L4</strain>
    </source>
</reference>
<dbReference type="GO" id="GO:0004665">
    <property type="term" value="F:prephenate dehydrogenase (NADP+) activity"/>
    <property type="evidence" value="ECO:0007669"/>
    <property type="project" value="InterPro"/>
</dbReference>
<dbReference type="GO" id="GO:0008977">
    <property type="term" value="F:prephenate dehydrogenase (NAD+) activity"/>
    <property type="evidence" value="ECO:0007669"/>
    <property type="project" value="UniProtKB-EC"/>
</dbReference>
<dbReference type="EMBL" id="JRQD01000004">
    <property type="protein sequence ID" value="KGM06387.1"/>
    <property type="molecule type" value="Genomic_DNA"/>
</dbReference>
<dbReference type="PANTHER" id="PTHR21363">
    <property type="entry name" value="PREPHENATE DEHYDROGENASE"/>
    <property type="match status" value="1"/>
</dbReference>
<dbReference type="Gene3D" id="3.40.50.720">
    <property type="entry name" value="NAD(P)-binding Rossmann-like Domain"/>
    <property type="match status" value="1"/>
</dbReference>
<dbReference type="STRING" id="392484.LP43_1607"/>
<feature type="domain" description="Prephenate/arogenate dehydrogenase" evidence="10">
    <location>
        <begin position="3"/>
        <end position="291"/>
    </location>
</feature>
<proteinExistence type="inferred from homology"/>
<dbReference type="Pfam" id="PF02153">
    <property type="entry name" value="PDH_N"/>
    <property type="match status" value="1"/>
</dbReference>
<dbReference type="InterPro" id="IPR050812">
    <property type="entry name" value="Preph/Arog_dehydrog"/>
</dbReference>
<dbReference type="SUPFAM" id="SSF51735">
    <property type="entry name" value="NAD(P)-binding Rossmann-fold domains"/>
    <property type="match status" value="1"/>
</dbReference>
<keyword evidence="6 11" id="KW-0560">Oxidoreductase</keyword>
<comment type="pathway">
    <text evidence="1">Amino-acid biosynthesis; L-tyrosine biosynthesis; (4-hydroxyphenyl)pyruvate from prephenate (NAD(+) route): step 1/1.</text>
</comment>
<dbReference type="EC" id="1.3.1.12" evidence="3"/>
<dbReference type="AlphaFoldDB" id="A0A0A0BFD1"/>
<evidence type="ECO:0000259" key="10">
    <source>
        <dbReference type="PROSITE" id="PS51176"/>
    </source>
</evidence>
<dbReference type="InterPro" id="IPR036291">
    <property type="entry name" value="NAD(P)-bd_dom_sf"/>
</dbReference>
<evidence type="ECO:0000256" key="4">
    <source>
        <dbReference type="ARBA" id="ARBA00022498"/>
    </source>
</evidence>
<evidence type="ECO:0000256" key="1">
    <source>
        <dbReference type="ARBA" id="ARBA00005067"/>
    </source>
</evidence>
<dbReference type="Gene3D" id="1.10.3660.10">
    <property type="entry name" value="6-phosphogluconate dehydrogenase C-terminal like domain"/>
    <property type="match status" value="1"/>
</dbReference>
<keyword evidence="7" id="KW-0520">NAD</keyword>
<protein>
    <recommendedName>
        <fullName evidence="3">prephenate dehydrogenase</fullName>
        <ecNumber evidence="3">1.3.1.12</ecNumber>
    </recommendedName>
</protein>
<evidence type="ECO:0000256" key="5">
    <source>
        <dbReference type="ARBA" id="ARBA00022605"/>
    </source>
</evidence>
<comment type="caution">
    <text evidence="11">The sequence shown here is derived from an EMBL/GenBank/DDBJ whole genome shotgun (WGS) entry which is preliminary data.</text>
</comment>
<dbReference type="RefSeq" id="WP_036314086.1">
    <property type="nucleotide sequence ID" value="NZ_JRQD01000004.1"/>
</dbReference>
<comment type="similarity">
    <text evidence="2">Belongs to the prephenate/arogenate dehydrogenase family.</text>
</comment>
<dbReference type="FunFam" id="1.10.3660.10:FF:000003">
    <property type="entry name" value="Prephenate dehydrogenase"/>
    <property type="match status" value="1"/>
</dbReference>
<dbReference type="PROSITE" id="PS51176">
    <property type="entry name" value="PDH_ADH"/>
    <property type="match status" value="1"/>
</dbReference>
<accession>A0A0A0BFD1</accession>
<evidence type="ECO:0000256" key="3">
    <source>
        <dbReference type="ARBA" id="ARBA00012068"/>
    </source>
</evidence>
<dbReference type="InterPro" id="IPR003099">
    <property type="entry name" value="Prephen_DH"/>
</dbReference>
<evidence type="ECO:0000313" key="11">
    <source>
        <dbReference type="EMBL" id="KGM06387.1"/>
    </source>
</evidence>
<keyword evidence="4" id="KW-0827">Tyrosine biosynthesis</keyword>
<keyword evidence="5" id="KW-0028">Amino-acid biosynthesis</keyword>
<gene>
    <name evidence="11" type="ORF">LP43_1607</name>
</gene>
<dbReference type="SUPFAM" id="SSF48179">
    <property type="entry name" value="6-phosphogluconate dehydrogenase C-terminal domain-like"/>
    <property type="match status" value="1"/>
</dbReference>
<evidence type="ECO:0000256" key="9">
    <source>
        <dbReference type="ARBA" id="ARBA00049260"/>
    </source>
</evidence>
<dbReference type="PANTHER" id="PTHR21363:SF0">
    <property type="entry name" value="PREPHENATE DEHYDROGENASE [NADP(+)]"/>
    <property type="match status" value="1"/>
</dbReference>
<dbReference type="Proteomes" id="UP000029999">
    <property type="component" value="Unassembled WGS sequence"/>
</dbReference>
<dbReference type="InterPro" id="IPR046826">
    <property type="entry name" value="PDH_N"/>
</dbReference>
<evidence type="ECO:0000256" key="6">
    <source>
        <dbReference type="ARBA" id="ARBA00023002"/>
    </source>
</evidence>
<organism evidence="11 12">
    <name type="scientific">Methylophaga thiooxydans</name>
    <dbReference type="NCBI Taxonomy" id="392484"/>
    <lineage>
        <taxon>Bacteria</taxon>
        <taxon>Pseudomonadati</taxon>
        <taxon>Pseudomonadota</taxon>
        <taxon>Gammaproteobacteria</taxon>
        <taxon>Thiotrichales</taxon>
        <taxon>Piscirickettsiaceae</taxon>
        <taxon>Methylophaga</taxon>
    </lineage>
</organism>
<comment type="catalytic activity">
    <reaction evidence="9">
        <text>prephenate + NAD(+) = 3-(4-hydroxyphenyl)pyruvate + CO2 + NADH</text>
        <dbReference type="Rhea" id="RHEA:13869"/>
        <dbReference type="ChEBI" id="CHEBI:16526"/>
        <dbReference type="ChEBI" id="CHEBI:29934"/>
        <dbReference type="ChEBI" id="CHEBI:36242"/>
        <dbReference type="ChEBI" id="CHEBI:57540"/>
        <dbReference type="ChEBI" id="CHEBI:57945"/>
        <dbReference type="EC" id="1.3.1.12"/>
    </reaction>
</comment>
<dbReference type="Pfam" id="PF20463">
    <property type="entry name" value="PDH_C"/>
    <property type="match status" value="1"/>
</dbReference>
<dbReference type="GO" id="GO:0006571">
    <property type="term" value="P:tyrosine biosynthetic process"/>
    <property type="evidence" value="ECO:0007669"/>
    <property type="project" value="UniProtKB-KW"/>
</dbReference>
<evidence type="ECO:0000256" key="2">
    <source>
        <dbReference type="ARBA" id="ARBA00007964"/>
    </source>
</evidence>
<dbReference type="GO" id="GO:0070403">
    <property type="term" value="F:NAD+ binding"/>
    <property type="evidence" value="ECO:0007669"/>
    <property type="project" value="InterPro"/>
</dbReference>
<dbReference type="FunFam" id="3.40.50.720:FF:000208">
    <property type="entry name" value="Prephenate dehydrogenase"/>
    <property type="match status" value="1"/>
</dbReference>
<sequence length="295" mass="31578">MINRLAIIGVGLIGGSLALALKGKGAVNEVVGYSRSEDARQQALDLGIIDTAADSLAEAVSGADLVFVAVPMGAMNSVFEGIADYLSPEAIITDGGSAKAQVVAAAKQCLGEKFKKFVPGHPIAGTEKSGPSAAFPTLYEKHRIVLTPVSETDSAATAKVKAMWQLTGADVFEMNVEHHDTVLAATSHLPHVLAFNLVGMLAERNDCDEVLRYAAGGFRDFSRIASSDAVMWRDICLGNQDAILSLLEQYHQGIKQIEEAIRNQDGEYLIDVFSRAKKARDSRFADPNLIDNSEM</sequence>
<evidence type="ECO:0000313" key="12">
    <source>
        <dbReference type="Proteomes" id="UP000029999"/>
    </source>
</evidence>
<keyword evidence="8" id="KW-0057">Aromatic amino acid biosynthesis</keyword>
<evidence type="ECO:0000256" key="7">
    <source>
        <dbReference type="ARBA" id="ARBA00023027"/>
    </source>
</evidence>